<dbReference type="PANTHER" id="PTHR35564:SF4">
    <property type="entry name" value="CYTOPLASMIC PROTEIN"/>
    <property type="match status" value="1"/>
</dbReference>
<dbReference type="InterPro" id="IPR010732">
    <property type="entry name" value="T6SS_TssG-like"/>
</dbReference>
<dbReference type="PANTHER" id="PTHR35564">
    <property type="match status" value="1"/>
</dbReference>
<comment type="caution">
    <text evidence="1">The sequence shown here is derived from an EMBL/GenBank/DDBJ whole genome shotgun (WGS) entry which is preliminary data.</text>
</comment>
<protein>
    <submittedName>
        <fullName evidence="1">Type VI secretion system baseplate subunit TssG</fullName>
    </submittedName>
</protein>
<dbReference type="RefSeq" id="WP_273669721.1">
    <property type="nucleotide sequence ID" value="NZ_JAQQXR010000001.1"/>
</dbReference>
<evidence type="ECO:0000313" key="2">
    <source>
        <dbReference type="Proteomes" id="UP001221208"/>
    </source>
</evidence>
<dbReference type="Proteomes" id="UP001221208">
    <property type="component" value="Unassembled WGS sequence"/>
</dbReference>
<sequence>MQTAQRRLEPSVIQRLIDEPYRFEFVQAVRILLLLLRQSGVGGDDAFAHVLRFENSLSLSFPASQIESVHAPRTDTMLRLALERGELPRIGITPAFIGFLGVGGVLPLHYSESIAAALHRDKGGAGRAFLDTFSNRLVGLFYQAGEKYRLEQRRDEQGRDALLPMLLALGGVAEDGFAGARGVSADVAGYYAALLRTRPISAHTVARVLSDYFAVPIALEQFVGCWDAIPRAALSKLGGPIARLGYGATLGVRQWRRDLRVRLRIGPLDEADFERFLPRGPGAAGLEKMLALFGVPCIQYEALLLLRPPCVKPLVLSTQTRGAAKRLGWDAFLTASPGKPVRAQVRYLLHPS</sequence>
<reference evidence="1 2" key="1">
    <citation type="submission" date="2022-10" db="EMBL/GenBank/DDBJ databases">
        <title>Janthinobacterium sp. hw3 Genome sequencing.</title>
        <authorList>
            <person name="Park S."/>
        </authorList>
    </citation>
    <scope>NUCLEOTIDE SEQUENCE [LARGE SCALE GENOMIC DNA]</scope>
    <source>
        <strain evidence="2">hw3</strain>
    </source>
</reference>
<dbReference type="NCBIfam" id="TIGR03347">
    <property type="entry name" value="VI_chp_1"/>
    <property type="match status" value="1"/>
</dbReference>
<gene>
    <name evidence="1" type="primary">tssG</name>
    <name evidence="1" type="ORF">OIK44_05645</name>
</gene>
<accession>A0ABT5JWG0</accession>
<name>A0ABT5JWG0_9BURK</name>
<keyword evidence="2" id="KW-1185">Reference proteome</keyword>
<dbReference type="EMBL" id="JAQQXR010000001">
    <property type="protein sequence ID" value="MDC8757073.1"/>
    <property type="molecule type" value="Genomic_DNA"/>
</dbReference>
<organism evidence="1 2">
    <name type="scientific">Janthinobacterium fluminis</name>
    <dbReference type="NCBI Taxonomy" id="2987524"/>
    <lineage>
        <taxon>Bacteria</taxon>
        <taxon>Pseudomonadati</taxon>
        <taxon>Pseudomonadota</taxon>
        <taxon>Betaproteobacteria</taxon>
        <taxon>Burkholderiales</taxon>
        <taxon>Oxalobacteraceae</taxon>
        <taxon>Janthinobacterium</taxon>
    </lineage>
</organism>
<dbReference type="Pfam" id="PF06996">
    <property type="entry name" value="T6SS_TssG"/>
    <property type="match status" value="1"/>
</dbReference>
<proteinExistence type="predicted"/>
<evidence type="ECO:0000313" key="1">
    <source>
        <dbReference type="EMBL" id="MDC8757073.1"/>
    </source>
</evidence>